<dbReference type="GO" id="GO:0006304">
    <property type="term" value="P:DNA modification"/>
    <property type="evidence" value="ECO:0007669"/>
    <property type="project" value="InterPro"/>
</dbReference>
<evidence type="ECO:0000313" key="6">
    <source>
        <dbReference type="Proteomes" id="UP000733611"/>
    </source>
</evidence>
<gene>
    <name evidence="5" type="ORF">H9847_04185</name>
</gene>
<accession>A0A948TG04</accession>
<dbReference type="GO" id="GO:0009007">
    <property type="term" value="F:site-specific DNA-methyltransferase (adenine-specific) activity"/>
    <property type="evidence" value="ECO:0007669"/>
    <property type="project" value="UniProtKB-EC"/>
</dbReference>
<dbReference type="AlphaFoldDB" id="A0A948TG04"/>
<evidence type="ECO:0008006" key="7">
    <source>
        <dbReference type="Google" id="ProtNLM"/>
    </source>
</evidence>
<keyword evidence="2" id="KW-0808">Transferase</keyword>
<dbReference type="InterPro" id="IPR041635">
    <property type="entry name" value="Type_ISP_LLaBIII_C"/>
</dbReference>
<dbReference type="InterPro" id="IPR011639">
    <property type="entry name" value="MethylTrfase_TaqI-like_dom"/>
</dbReference>
<dbReference type="Pfam" id="PF07669">
    <property type="entry name" value="Eco57I"/>
    <property type="match status" value="1"/>
</dbReference>
<name>A0A948TG04_9GAMM</name>
<evidence type="ECO:0000313" key="5">
    <source>
        <dbReference type="EMBL" id="MBU3844057.1"/>
    </source>
</evidence>
<sequence>AINIESVYNQRYKDMHGHEVPVEEYQSNSIVVLTDTFNYAAQEGSLDPNNPFVPNSELRREVESLELRVILGNPPYSAGQDSQNDDNQNEKYPALDARIAETYVARADTSQLKSKIYDSYIRAFRWASDKITKRGIIAFVTNAGWLETASANGLRRCLTDEFSSIFVYHLKGNQRTSGEQSRREGGKVFGAGSRAPIAITILVKNPEAAEQGQIYFATVDDYLTREQKLQQLRDMGSVLNPQVPLIRITPDAHGDWFNQRRDDFAHFITVDGKNNDDLAIFANYSLGIGTNRDPWAYNASKGALATNMGNSIAFYNEQVRLSKEQGDTFARDNDPTKIKWNELQIKHVKKGLIYPDFDASKMVLSLYRPFFKEWLYNDSVWINRIYQMPQLFPFAGAENHTIDVTGVGAHEFSCLMSNCISCLDHLEKSQCFPRYLYRKATATELAAYHQAHPDANAVTFTLLDDSGADVVTPEPQASSLLDIAEHDATVPQVIVNGYVREDALKPEAIAHFQAAYSGHEAEIDADAVFYYIYGLLHSTDYRTTYANNLQKELPRIPRVATWDDFKAFMEAGRQLAKLHVGYEHVTPYHGCQIAGLTPDVSKIVTKLEYGKIAGKKGAAAKDKTVIKYNSSITITGIPLEAQEYVVNRKSALDWIVERCGYSIDKDSHIVNDYNDFAREMGDEDYILNLILRVITVSLETVKIVKALPKLTIHPLDR</sequence>
<dbReference type="InterPro" id="IPR029063">
    <property type="entry name" value="SAM-dependent_MTases_sf"/>
</dbReference>
<dbReference type="GO" id="GO:0003676">
    <property type="term" value="F:nucleic acid binding"/>
    <property type="evidence" value="ECO:0007669"/>
    <property type="project" value="InterPro"/>
</dbReference>
<comment type="caution">
    <text evidence="5">The sequence shown here is derived from an EMBL/GenBank/DDBJ whole genome shotgun (WGS) entry which is preliminary data.</text>
</comment>
<organism evidence="5 6">
    <name type="scientific">Candidatus Anaerobiospirillum pullicola</name>
    <dbReference type="NCBI Taxonomy" id="2838451"/>
    <lineage>
        <taxon>Bacteria</taxon>
        <taxon>Pseudomonadati</taxon>
        <taxon>Pseudomonadota</taxon>
        <taxon>Gammaproteobacteria</taxon>
        <taxon>Aeromonadales</taxon>
        <taxon>Succinivibrionaceae</taxon>
        <taxon>Anaerobiospirillum</taxon>
    </lineage>
</organism>
<dbReference type="Gene3D" id="3.40.50.150">
    <property type="entry name" value="Vaccinia Virus protein VP39"/>
    <property type="match status" value="1"/>
</dbReference>
<evidence type="ECO:0000259" key="3">
    <source>
        <dbReference type="Pfam" id="PF07669"/>
    </source>
</evidence>
<evidence type="ECO:0000256" key="1">
    <source>
        <dbReference type="ARBA" id="ARBA00022603"/>
    </source>
</evidence>
<evidence type="ECO:0000256" key="2">
    <source>
        <dbReference type="ARBA" id="ARBA00022679"/>
    </source>
</evidence>
<dbReference type="PROSITE" id="PS00092">
    <property type="entry name" value="N6_MTASE"/>
    <property type="match status" value="1"/>
</dbReference>
<dbReference type="Pfam" id="PF18135">
    <property type="entry name" value="Type_ISP_C"/>
    <property type="match status" value="1"/>
</dbReference>
<proteinExistence type="predicted"/>
<dbReference type="InterPro" id="IPR002052">
    <property type="entry name" value="DNA_methylase_N6_adenine_CS"/>
</dbReference>
<reference evidence="5" key="2">
    <citation type="submission" date="2021-04" db="EMBL/GenBank/DDBJ databases">
        <authorList>
            <person name="Gilroy R."/>
        </authorList>
    </citation>
    <scope>NUCLEOTIDE SEQUENCE</scope>
    <source>
        <strain evidence="5">378</strain>
    </source>
</reference>
<dbReference type="EMBL" id="JAHLFE010000081">
    <property type="protein sequence ID" value="MBU3844057.1"/>
    <property type="molecule type" value="Genomic_DNA"/>
</dbReference>
<evidence type="ECO:0000259" key="4">
    <source>
        <dbReference type="Pfam" id="PF18135"/>
    </source>
</evidence>
<keyword evidence="1" id="KW-0489">Methyltransferase</keyword>
<feature type="domain" description="Type ISP restriction-modification enzyme LLaBIII C-terminal specificity" evidence="4">
    <location>
        <begin position="279"/>
        <end position="689"/>
    </location>
</feature>
<protein>
    <recommendedName>
        <fullName evidence="7">Type ISP restriction-modification enzyme LLaBIII C-terminal specificity domain-containing protein</fullName>
    </recommendedName>
</protein>
<feature type="domain" description="Type II methyltransferase M.TaqI-like" evidence="3">
    <location>
        <begin position="63"/>
        <end position="171"/>
    </location>
</feature>
<dbReference type="GO" id="GO:0032259">
    <property type="term" value="P:methylation"/>
    <property type="evidence" value="ECO:0007669"/>
    <property type="project" value="UniProtKB-KW"/>
</dbReference>
<dbReference type="Proteomes" id="UP000733611">
    <property type="component" value="Unassembled WGS sequence"/>
</dbReference>
<dbReference type="SUPFAM" id="SSF53335">
    <property type="entry name" value="S-adenosyl-L-methionine-dependent methyltransferases"/>
    <property type="match status" value="1"/>
</dbReference>
<reference evidence="5" key="1">
    <citation type="journal article" date="2021" name="PeerJ">
        <title>Extensive microbial diversity within the chicken gut microbiome revealed by metagenomics and culture.</title>
        <authorList>
            <person name="Gilroy R."/>
            <person name="Ravi A."/>
            <person name="Getino M."/>
            <person name="Pursley I."/>
            <person name="Horton D.L."/>
            <person name="Alikhan N.F."/>
            <person name="Baker D."/>
            <person name="Gharbi K."/>
            <person name="Hall N."/>
            <person name="Watson M."/>
            <person name="Adriaenssens E.M."/>
            <person name="Foster-Nyarko E."/>
            <person name="Jarju S."/>
            <person name="Secka A."/>
            <person name="Antonio M."/>
            <person name="Oren A."/>
            <person name="Chaudhuri R.R."/>
            <person name="La Ragione R."/>
            <person name="Hildebrand F."/>
            <person name="Pallen M.J."/>
        </authorList>
    </citation>
    <scope>NUCLEOTIDE SEQUENCE</scope>
    <source>
        <strain evidence="5">378</strain>
    </source>
</reference>
<feature type="non-terminal residue" evidence="5">
    <location>
        <position position="1"/>
    </location>
</feature>